<sequence>MGANGIASPFIFNSLNSSSFAVAGIGEQKLSNRLTVGDSQAKTNLKIGRANSEGLKLAEGVYRGSRITTGASLNISDTSSPIHIDSINNLSNTNSSQDAIKGIRVEISREDQINSIEQESQRVFSKNTSGKDLIKYLQDLKDAREKITEWKGKGGLEREIKAGEKSISEIGVWGKRSLQELYLIHAKLQESTNSLLLKLRDTSLDNGDSIKNSLIKMKHQWRDVRRALRWINWKKKYLKIRVKYLDEAGRIVFNPDQKGEEKTYGWGNWKQNPFRVFFNSRQEYKAVMDKLERAERSLKNFQAGQGMMGKLGENVVNAKRIEKIKRHENSFKVAVSEAILDLEMQVASKLVEWIKPE</sequence>
<accession>A0ABN4BMB1</accession>
<reference evidence="1 2" key="1">
    <citation type="journal article" date="2014" name="Genome Announc.">
        <title>Complete Genome Sequence of Mycoplasma ovis Strain Michigan, a Hemoplasma of Sheep with Two Distinct 16S rRNA Genes.</title>
        <authorList>
            <person name="Deshuillers P.L."/>
            <person name="Santos A.P."/>
            <person name="do Nascimento N.C."/>
            <person name="Hampel J.A."/>
            <person name="Bergin I.L."/>
            <person name="Dyson M.C."/>
            <person name="Messick J.B."/>
        </authorList>
    </citation>
    <scope>NUCLEOTIDE SEQUENCE [LARGE SCALE GENOMIC DNA]</scope>
    <source>
        <strain evidence="1 2">Michigan</strain>
    </source>
</reference>
<gene>
    <name evidence="1" type="ORF">OVS_04240</name>
</gene>
<dbReference type="RefSeq" id="WP_024071604.1">
    <property type="nucleotide sequence ID" value="NC_023062.1"/>
</dbReference>
<evidence type="ECO:0008006" key="3">
    <source>
        <dbReference type="Google" id="ProtNLM"/>
    </source>
</evidence>
<organism evidence="1 2">
    <name type="scientific">Mycoplasma ovis str. Michigan</name>
    <dbReference type="NCBI Taxonomy" id="1415773"/>
    <lineage>
        <taxon>Bacteria</taxon>
        <taxon>Bacillati</taxon>
        <taxon>Mycoplasmatota</taxon>
        <taxon>Mollicutes</taxon>
        <taxon>Mycoplasmataceae</taxon>
        <taxon>Mycoplasma</taxon>
    </lineage>
</organism>
<proteinExistence type="predicted"/>
<keyword evidence="2" id="KW-1185">Reference proteome</keyword>
<name>A0ABN4BMB1_9MOLU</name>
<dbReference type="Proteomes" id="UP000018745">
    <property type="component" value="Chromosome"/>
</dbReference>
<protein>
    <recommendedName>
        <fullName evidence="3">Hemagglutinin</fullName>
    </recommendedName>
</protein>
<evidence type="ECO:0000313" key="2">
    <source>
        <dbReference type="Proteomes" id="UP000018745"/>
    </source>
</evidence>
<evidence type="ECO:0000313" key="1">
    <source>
        <dbReference type="EMBL" id="AHC40575.1"/>
    </source>
</evidence>
<dbReference type="EMBL" id="CP006935">
    <property type="protein sequence ID" value="AHC40575.1"/>
    <property type="molecule type" value="Genomic_DNA"/>
</dbReference>